<name>A0AAD5X0E2_9FUNG</name>
<dbReference type="PANTHER" id="PTHR39399:SF1">
    <property type="entry name" value="PROTEIN ZPS1"/>
    <property type="match status" value="1"/>
</dbReference>
<protein>
    <recommendedName>
        <fullName evidence="2">Putative peptidase domain-containing protein</fullName>
    </recommendedName>
</protein>
<dbReference type="GO" id="GO:0008270">
    <property type="term" value="F:zinc ion binding"/>
    <property type="evidence" value="ECO:0007669"/>
    <property type="project" value="TreeGrafter"/>
</dbReference>
<evidence type="ECO:0000313" key="4">
    <source>
        <dbReference type="Proteomes" id="UP001212841"/>
    </source>
</evidence>
<dbReference type="AlphaFoldDB" id="A0AAD5X0E2"/>
<dbReference type="SUPFAM" id="SSF55486">
    <property type="entry name" value="Metalloproteases ('zincins'), catalytic domain"/>
    <property type="match status" value="1"/>
</dbReference>
<accession>A0AAD5X0E2</accession>
<dbReference type="EMBL" id="JADGJD010000794">
    <property type="protein sequence ID" value="KAJ3048420.1"/>
    <property type="molecule type" value="Genomic_DNA"/>
</dbReference>
<proteinExistence type="predicted"/>
<dbReference type="GO" id="GO:0005178">
    <property type="term" value="F:integrin binding"/>
    <property type="evidence" value="ECO:0007669"/>
    <property type="project" value="TreeGrafter"/>
</dbReference>
<keyword evidence="4" id="KW-1185">Reference proteome</keyword>
<dbReference type="GO" id="GO:0009986">
    <property type="term" value="C:cell surface"/>
    <property type="evidence" value="ECO:0007669"/>
    <property type="project" value="TreeGrafter"/>
</dbReference>
<dbReference type="PANTHER" id="PTHR39399">
    <property type="entry name" value="PROTEIN ZPS1"/>
    <property type="match status" value="1"/>
</dbReference>
<reference evidence="3" key="1">
    <citation type="submission" date="2020-05" db="EMBL/GenBank/DDBJ databases">
        <title>Phylogenomic resolution of chytrid fungi.</title>
        <authorList>
            <person name="Stajich J.E."/>
            <person name="Amses K."/>
            <person name="Simmons R."/>
            <person name="Seto K."/>
            <person name="Myers J."/>
            <person name="Bonds A."/>
            <person name="Quandt C.A."/>
            <person name="Barry K."/>
            <person name="Liu P."/>
            <person name="Grigoriev I."/>
            <person name="Longcore J.E."/>
            <person name="James T.Y."/>
        </authorList>
    </citation>
    <scope>NUCLEOTIDE SEQUENCE</scope>
    <source>
        <strain evidence="3">JEL0318</strain>
    </source>
</reference>
<organism evidence="3 4">
    <name type="scientific">Rhizophlyctis rosea</name>
    <dbReference type="NCBI Taxonomy" id="64517"/>
    <lineage>
        <taxon>Eukaryota</taxon>
        <taxon>Fungi</taxon>
        <taxon>Fungi incertae sedis</taxon>
        <taxon>Chytridiomycota</taxon>
        <taxon>Chytridiomycota incertae sedis</taxon>
        <taxon>Chytridiomycetes</taxon>
        <taxon>Rhizophlyctidales</taxon>
        <taxon>Rhizophlyctidaceae</taxon>
        <taxon>Rhizophlyctis</taxon>
    </lineage>
</organism>
<dbReference type="Pfam" id="PF13933">
    <property type="entry name" value="HRXXH"/>
    <property type="match status" value="1"/>
</dbReference>
<gene>
    <name evidence="3" type="ORF">HK097_010546</name>
</gene>
<evidence type="ECO:0000256" key="1">
    <source>
        <dbReference type="SAM" id="SignalP"/>
    </source>
</evidence>
<dbReference type="InterPro" id="IPR029482">
    <property type="entry name" value="HRXXH"/>
</dbReference>
<dbReference type="GO" id="GO:0008237">
    <property type="term" value="F:metallopeptidase activity"/>
    <property type="evidence" value="ECO:0007669"/>
    <property type="project" value="InterPro"/>
</dbReference>
<dbReference type="GO" id="GO:0005576">
    <property type="term" value="C:extracellular region"/>
    <property type="evidence" value="ECO:0007669"/>
    <property type="project" value="TreeGrafter"/>
</dbReference>
<dbReference type="InterPro" id="IPR024079">
    <property type="entry name" value="MetalloPept_cat_dom_sf"/>
</dbReference>
<feature type="signal peptide" evidence="1">
    <location>
        <begin position="1"/>
        <end position="22"/>
    </location>
</feature>
<feature type="domain" description="Putative peptidase" evidence="2">
    <location>
        <begin position="17"/>
        <end position="240"/>
    </location>
</feature>
<dbReference type="Proteomes" id="UP001212841">
    <property type="component" value="Unassembled WGS sequence"/>
</dbReference>
<evidence type="ECO:0000259" key="2">
    <source>
        <dbReference type="Pfam" id="PF13933"/>
    </source>
</evidence>
<feature type="chain" id="PRO_5042234191" description="Putative peptidase domain-containing protein" evidence="1">
    <location>
        <begin position="23"/>
        <end position="241"/>
    </location>
</feature>
<dbReference type="GO" id="GO:0009277">
    <property type="term" value="C:fungal-type cell wall"/>
    <property type="evidence" value="ECO:0007669"/>
    <property type="project" value="TreeGrafter"/>
</dbReference>
<dbReference type="InterPro" id="IPR039124">
    <property type="entry name" value="PRA1-like"/>
</dbReference>
<dbReference type="Gene3D" id="3.40.390.10">
    <property type="entry name" value="Collagenase (Catalytic Domain)"/>
    <property type="match status" value="1"/>
</dbReference>
<evidence type="ECO:0000313" key="3">
    <source>
        <dbReference type="EMBL" id="KAJ3048420.1"/>
    </source>
</evidence>
<keyword evidence="1" id="KW-0732">Signal</keyword>
<comment type="caution">
    <text evidence="3">The sequence shown here is derived from an EMBL/GenBank/DDBJ whole genome shotgun (WGS) entry which is preliminary data.</text>
</comment>
<sequence>MVATNFIAAAIALAGVTTGVTASPLTGSYLKLSNGKGYNADVTIHASCKGTQERALTKALGEMNDLAKIAANRILKYGSEDELYKKYFGDGEAATVLGYYKTILYGNKPGVLFRCDNIDNKCHQEGWAGHWRTEIAPLETVICPLSFTDARKPLSAICKNGNKISAVKSNYFFASDLMHRLFHVPLINPGERVDHFAGNWTEVTELAKVDGHKAVHNQDSYQYFALDVYGREVAKKPSGCV</sequence>